<dbReference type="RefSeq" id="WP_114900134.1">
    <property type="nucleotide sequence ID" value="NZ_CP031222.1"/>
</dbReference>
<sequence>MSQDLFLALDQGTQSVRAMLFDLDGQLVAKSQQYIEPYFAAQPNWAEQEAGYFWENLSLACQGLWTAHPELKSRVVAVSLACQRATMLCLDEDLQPLRPATIWLDSRRTEHYPHLPLWLKAGIKFAGQEPIIHQFQSKAECNWLAADYRDVWSKTKHFVQLSGYLTLKLTDQLNDAVASQIGYIPFDYKRQQWAAPSDLKWRALTLKRHQLPPLVQAAEPLGIISREAARDTGIPEGLTLYAAGADKACEVLGAGAITPDVGCLSYGTTATFNTGNSRYVEPLPFLPAYPAAVPHTYNSEIMVFRGYWMVNWFKREFAAQEVLQAKAQGIEPELLFDDLLRQSPPGAMGLILQPFWSPGVKFPGPEAKGSIIGFGDVHTRAHLYRAIIEGIGYALRQGKDMLEKRNGRPITSLKVAGGGSQSNEVMQITANIFGMHAERPHTFETSGLGAAINAAVGAGYYKSHADAVAVMCHRGDVFTPEAGSVELYDQLYKQVYSKIYPQLQPLYRSIRQITGYPK</sequence>
<organism evidence="6 7">
    <name type="scientific">Aquirhabdus parva</name>
    <dbReference type="NCBI Taxonomy" id="2283318"/>
    <lineage>
        <taxon>Bacteria</taxon>
        <taxon>Pseudomonadati</taxon>
        <taxon>Pseudomonadota</taxon>
        <taxon>Gammaproteobacteria</taxon>
        <taxon>Moraxellales</taxon>
        <taxon>Moraxellaceae</taxon>
        <taxon>Aquirhabdus</taxon>
    </lineage>
</organism>
<evidence type="ECO:0000256" key="2">
    <source>
        <dbReference type="ARBA" id="ARBA00022679"/>
    </source>
</evidence>
<dbReference type="Pfam" id="PF00370">
    <property type="entry name" value="FGGY_N"/>
    <property type="match status" value="1"/>
</dbReference>
<dbReference type="Pfam" id="PF02782">
    <property type="entry name" value="FGGY_C"/>
    <property type="match status" value="1"/>
</dbReference>
<accession>A0A345P9R7</accession>
<dbReference type="AlphaFoldDB" id="A0A345P9R7"/>
<dbReference type="CDD" id="cd07779">
    <property type="entry name" value="ASKHA_NBD_FGGY_YgcE-like"/>
    <property type="match status" value="1"/>
</dbReference>
<reference evidence="6 7" key="1">
    <citation type="submission" date="2018-07" db="EMBL/GenBank/DDBJ databases">
        <title>Genome sequencing of Moraxellaceae gen. HYN0046.</title>
        <authorList>
            <person name="Kim M."/>
            <person name="Yi H."/>
        </authorList>
    </citation>
    <scope>NUCLEOTIDE SEQUENCE [LARGE SCALE GENOMIC DNA]</scope>
    <source>
        <strain evidence="6 7">HYN0046</strain>
    </source>
</reference>
<evidence type="ECO:0000256" key="1">
    <source>
        <dbReference type="ARBA" id="ARBA00009156"/>
    </source>
</evidence>
<dbReference type="OrthoDB" id="9805576at2"/>
<dbReference type="EMBL" id="CP031222">
    <property type="protein sequence ID" value="AXI04026.1"/>
    <property type="molecule type" value="Genomic_DNA"/>
</dbReference>
<protein>
    <submittedName>
        <fullName evidence="6">Carbohydrate kinase</fullName>
    </submittedName>
</protein>
<keyword evidence="7" id="KW-1185">Reference proteome</keyword>
<dbReference type="PANTHER" id="PTHR43095">
    <property type="entry name" value="SUGAR KINASE"/>
    <property type="match status" value="1"/>
</dbReference>
<gene>
    <name evidence="6" type="ORF">HYN46_14950</name>
</gene>
<evidence type="ECO:0000259" key="5">
    <source>
        <dbReference type="Pfam" id="PF02782"/>
    </source>
</evidence>
<evidence type="ECO:0000256" key="3">
    <source>
        <dbReference type="ARBA" id="ARBA00022777"/>
    </source>
</evidence>
<keyword evidence="2" id="KW-0808">Transferase</keyword>
<dbReference type="Proteomes" id="UP000253940">
    <property type="component" value="Chromosome"/>
</dbReference>
<proteinExistence type="inferred from homology"/>
<comment type="similarity">
    <text evidence="1">Belongs to the FGGY kinase family.</text>
</comment>
<dbReference type="SUPFAM" id="SSF53067">
    <property type="entry name" value="Actin-like ATPase domain"/>
    <property type="match status" value="2"/>
</dbReference>
<dbReference type="KEGG" id="mbah:HYN46_14950"/>
<dbReference type="InterPro" id="IPR018485">
    <property type="entry name" value="FGGY_C"/>
</dbReference>
<dbReference type="Gene3D" id="3.30.420.40">
    <property type="match status" value="2"/>
</dbReference>
<feature type="domain" description="Carbohydrate kinase FGGY N-terminal" evidence="4">
    <location>
        <begin position="6"/>
        <end position="253"/>
    </location>
</feature>
<dbReference type="GO" id="GO:0005975">
    <property type="term" value="P:carbohydrate metabolic process"/>
    <property type="evidence" value="ECO:0007669"/>
    <property type="project" value="InterPro"/>
</dbReference>
<dbReference type="GO" id="GO:0016301">
    <property type="term" value="F:kinase activity"/>
    <property type="evidence" value="ECO:0007669"/>
    <property type="project" value="UniProtKB-KW"/>
</dbReference>
<evidence type="ECO:0000313" key="7">
    <source>
        <dbReference type="Proteomes" id="UP000253940"/>
    </source>
</evidence>
<feature type="domain" description="Carbohydrate kinase FGGY C-terminal" evidence="5">
    <location>
        <begin position="264"/>
        <end position="457"/>
    </location>
</feature>
<evidence type="ECO:0000259" key="4">
    <source>
        <dbReference type="Pfam" id="PF00370"/>
    </source>
</evidence>
<dbReference type="InterPro" id="IPR018484">
    <property type="entry name" value="FGGY_N"/>
</dbReference>
<dbReference type="InterPro" id="IPR000577">
    <property type="entry name" value="Carb_kinase_FGGY"/>
</dbReference>
<keyword evidence="3 6" id="KW-0418">Kinase</keyword>
<dbReference type="InterPro" id="IPR050406">
    <property type="entry name" value="FGGY_Carb_Kinase"/>
</dbReference>
<name>A0A345P9R7_9GAMM</name>
<dbReference type="PIRSF" id="PIRSF000538">
    <property type="entry name" value="GlpK"/>
    <property type="match status" value="1"/>
</dbReference>
<evidence type="ECO:0000313" key="6">
    <source>
        <dbReference type="EMBL" id="AXI04026.1"/>
    </source>
</evidence>
<dbReference type="PANTHER" id="PTHR43095:SF5">
    <property type="entry name" value="XYLULOSE KINASE"/>
    <property type="match status" value="1"/>
</dbReference>
<dbReference type="InterPro" id="IPR043129">
    <property type="entry name" value="ATPase_NBD"/>
</dbReference>